<dbReference type="Pfam" id="PF13231">
    <property type="entry name" value="PMT_2"/>
    <property type="match status" value="1"/>
</dbReference>
<feature type="transmembrane region" description="Helical" evidence="8">
    <location>
        <begin position="314"/>
        <end position="331"/>
    </location>
</feature>
<name>A0A916TKR0_9HYPH</name>
<evidence type="ECO:0000256" key="1">
    <source>
        <dbReference type="ARBA" id="ARBA00004651"/>
    </source>
</evidence>
<proteinExistence type="predicted"/>
<organism evidence="10 11">
    <name type="scientific">Roseibium aquae</name>
    <dbReference type="NCBI Taxonomy" id="1323746"/>
    <lineage>
        <taxon>Bacteria</taxon>
        <taxon>Pseudomonadati</taxon>
        <taxon>Pseudomonadota</taxon>
        <taxon>Alphaproteobacteria</taxon>
        <taxon>Hyphomicrobiales</taxon>
        <taxon>Stappiaceae</taxon>
        <taxon>Roseibium</taxon>
    </lineage>
</organism>
<protein>
    <submittedName>
        <fullName evidence="10">Glycosyl transferase</fullName>
    </submittedName>
</protein>
<dbReference type="GO" id="GO:0005886">
    <property type="term" value="C:plasma membrane"/>
    <property type="evidence" value="ECO:0007669"/>
    <property type="project" value="UniProtKB-SubCell"/>
</dbReference>
<feature type="transmembrane region" description="Helical" evidence="8">
    <location>
        <begin position="114"/>
        <end position="134"/>
    </location>
</feature>
<evidence type="ECO:0000313" key="11">
    <source>
        <dbReference type="Proteomes" id="UP000605148"/>
    </source>
</evidence>
<accession>A0A916TKR0</accession>
<evidence type="ECO:0000259" key="9">
    <source>
        <dbReference type="Pfam" id="PF13231"/>
    </source>
</evidence>
<gene>
    <name evidence="10" type="ORF">GCM10011316_25990</name>
</gene>
<keyword evidence="5 8" id="KW-0812">Transmembrane</keyword>
<keyword evidence="11" id="KW-1185">Reference proteome</keyword>
<feature type="transmembrane region" description="Helical" evidence="8">
    <location>
        <begin position="162"/>
        <end position="192"/>
    </location>
</feature>
<feature type="transmembrane region" description="Helical" evidence="8">
    <location>
        <begin position="343"/>
        <end position="364"/>
    </location>
</feature>
<dbReference type="GO" id="GO:0009103">
    <property type="term" value="P:lipopolysaccharide biosynthetic process"/>
    <property type="evidence" value="ECO:0007669"/>
    <property type="project" value="UniProtKB-ARBA"/>
</dbReference>
<keyword evidence="6 8" id="KW-1133">Transmembrane helix</keyword>
<dbReference type="GO" id="GO:0016763">
    <property type="term" value="F:pentosyltransferase activity"/>
    <property type="evidence" value="ECO:0007669"/>
    <property type="project" value="TreeGrafter"/>
</dbReference>
<keyword evidence="3" id="KW-0328">Glycosyltransferase</keyword>
<dbReference type="RefSeq" id="WP_208998458.1">
    <property type="nucleotide sequence ID" value="NZ_BMFA01000007.1"/>
</dbReference>
<evidence type="ECO:0000256" key="7">
    <source>
        <dbReference type="ARBA" id="ARBA00023136"/>
    </source>
</evidence>
<evidence type="ECO:0000256" key="6">
    <source>
        <dbReference type="ARBA" id="ARBA00022989"/>
    </source>
</evidence>
<evidence type="ECO:0000256" key="3">
    <source>
        <dbReference type="ARBA" id="ARBA00022676"/>
    </source>
</evidence>
<comment type="subcellular location">
    <subcellularLocation>
        <location evidence="1">Cell membrane</location>
        <topology evidence="1">Multi-pass membrane protein</topology>
    </subcellularLocation>
</comment>
<comment type="caution">
    <text evidence="10">The sequence shown here is derived from an EMBL/GenBank/DDBJ whole genome shotgun (WGS) entry which is preliminary data.</text>
</comment>
<keyword evidence="7 8" id="KW-0472">Membrane</keyword>
<dbReference type="InterPro" id="IPR038731">
    <property type="entry name" value="RgtA/B/C-like"/>
</dbReference>
<dbReference type="PANTHER" id="PTHR33908:SF11">
    <property type="entry name" value="MEMBRANE PROTEIN"/>
    <property type="match status" value="1"/>
</dbReference>
<dbReference type="AlphaFoldDB" id="A0A916TKR0"/>
<feature type="transmembrane region" description="Helical" evidence="8">
    <location>
        <begin position="285"/>
        <end position="302"/>
    </location>
</feature>
<feature type="transmembrane region" description="Helical" evidence="8">
    <location>
        <begin position="249"/>
        <end position="273"/>
    </location>
</feature>
<evidence type="ECO:0000256" key="4">
    <source>
        <dbReference type="ARBA" id="ARBA00022679"/>
    </source>
</evidence>
<evidence type="ECO:0000256" key="8">
    <source>
        <dbReference type="SAM" id="Phobius"/>
    </source>
</evidence>
<evidence type="ECO:0000256" key="2">
    <source>
        <dbReference type="ARBA" id="ARBA00022475"/>
    </source>
</evidence>
<feature type="transmembrane region" description="Helical" evidence="8">
    <location>
        <begin position="83"/>
        <end position="102"/>
    </location>
</feature>
<dbReference type="PANTHER" id="PTHR33908">
    <property type="entry name" value="MANNOSYLTRANSFERASE YKCB-RELATED"/>
    <property type="match status" value="1"/>
</dbReference>
<dbReference type="EMBL" id="BMFA01000007">
    <property type="protein sequence ID" value="GGB52751.1"/>
    <property type="molecule type" value="Genomic_DNA"/>
</dbReference>
<sequence>MSKTTTPGPLPGPLPAFLQPRFLFALVAALTLAKLLAAWGAHFVEDEAYYRIWGLNPALSYYDHPPMIGWWIFLGQQVFGDTIFAARVLVVLSSAVGSLVLWRTAFVLFEARTAGWAVLFFNTSILVGVGGILATPDAPSVFFWGLSFWALAELQTSRNANWWLVVGLFAGLGLLSKYSVLFLGAGIVLWLLWVPEARRWFGRWQLWAGGLLAVALFSPVLYWNHLHDWASFAKQFGRAGSDGGYTLKYIFEFIGAVVGLLNPLIAVLAFMGAAKLAPRVWQRDATASLVLLTLLPFLLYLTYHSLHARVQGNWPAPLFPAMGLLAAVFVARLDERARIWRGLAIGGVVLGAVVACVVQLHAAIPLSGALGRKDPTHQLRGWPEIGRKIERIAAETGADYVLTSGYGLNAQIDFLLKDRLPVYQVNERIRYVMAPDPDPDSLTGTGLYVAEDRRDAHERFKEFFGSVELVAELPRTVRGERLEDIRVYELIRPSGMPLDPVGGTGPDGRD</sequence>
<dbReference type="Proteomes" id="UP000605148">
    <property type="component" value="Unassembled WGS sequence"/>
</dbReference>
<dbReference type="InterPro" id="IPR050297">
    <property type="entry name" value="LipidA_mod_glycosyltrf_83"/>
</dbReference>
<feature type="transmembrane region" description="Helical" evidence="8">
    <location>
        <begin position="204"/>
        <end position="223"/>
    </location>
</feature>
<reference evidence="10" key="1">
    <citation type="journal article" date="2014" name="Int. J. Syst. Evol. Microbiol.">
        <title>Complete genome sequence of Corynebacterium casei LMG S-19264T (=DSM 44701T), isolated from a smear-ripened cheese.</title>
        <authorList>
            <consortium name="US DOE Joint Genome Institute (JGI-PGF)"/>
            <person name="Walter F."/>
            <person name="Albersmeier A."/>
            <person name="Kalinowski J."/>
            <person name="Ruckert C."/>
        </authorList>
    </citation>
    <scope>NUCLEOTIDE SEQUENCE</scope>
    <source>
        <strain evidence="10">CGMCC 1.12426</strain>
    </source>
</reference>
<evidence type="ECO:0000313" key="10">
    <source>
        <dbReference type="EMBL" id="GGB52751.1"/>
    </source>
</evidence>
<feature type="domain" description="Glycosyltransferase RgtA/B/C/D-like" evidence="9">
    <location>
        <begin position="63"/>
        <end position="223"/>
    </location>
</feature>
<reference evidence="10" key="2">
    <citation type="submission" date="2020-09" db="EMBL/GenBank/DDBJ databases">
        <authorList>
            <person name="Sun Q."/>
            <person name="Zhou Y."/>
        </authorList>
    </citation>
    <scope>NUCLEOTIDE SEQUENCE</scope>
    <source>
        <strain evidence="10">CGMCC 1.12426</strain>
    </source>
</reference>
<evidence type="ECO:0000256" key="5">
    <source>
        <dbReference type="ARBA" id="ARBA00022692"/>
    </source>
</evidence>
<keyword evidence="4 10" id="KW-0808">Transferase</keyword>
<keyword evidence="2" id="KW-1003">Cell membrane</keyword>